<evidence type="ECO:0000313" key="3">
    <source>
        <dbReference type="Proteomes" id="UP000002255"/>
    </source>
</evidence>
<dbReference type="STRING" id="446471.Xcel_1955"/>
<name>D1BTJ5_XYLCX</name>
<accession>D1BTJ5</accession>
<dbReference type="AlphaFoldDB" id="D1BTJ5"/>
<dbReference type="eggNOG" id="COG1652">
    <property type="taxonomic scope" value="Bacteria"/>
</dbReference>
<proteinExistence type="predicted"/>
<protein>
    <submittedName>
        <fullName evidence="2">Peptidoglycan-binding LysM</fullName>
    </submittedName>
</protein>
<sequence>MSAVAKTEPARFKVRRKRGTTDELKVQFNPSSLVLDKSPKIAELAIPGLDAPVRQFVRGLSEKLTVQLFFDSTEKGTGAKAESVTRETDKFYGLVKIDPETHASAVCTFAWNEKFPGAELPAMYENQRRTEFTGLVTNVKQTFSLFNPDGVPLRAVLDVTMEEYRPLEQQLKELGLKSSDHTRDHVVADGENLPLLAWRYLDEPARWRHLADANGLDDPRRLVVGSSVRVPPTSGAVTR</sequence>
<reference evidence="2 3" key="2">
    <citation type="journal article" date="2010" name="Stand. Genomic Sci.">
        <title>Complete genome sequence of Xylanimonas cellulosilytica type strain (XIL07).</title>
        <authorList>
            <person name="Foster B."/>
            <person name="Pukall R."/>
            <person name="Abt B."/>
            <person name="Nolan M."/>
            <person name="Glavina Del Rio T."/>
            <person name="Chen F."/>
            <person name="Lucas S."/>
            <person name="Tice H."/>
            <person name="Pitluck S."/>
            <person name="Cheng J.-F."/>
            <person name="Chertkov O."/>
            <person name="Brettin T."/>
            <person name="Han C."/>
            <person name="Detter J.C."/>
            <person name="Bruce D."/>
            <person name="Goodwin L."/>
            <person name="Ivanova N."/>
            <person name="Mavromatis K."/>
            <person name="Pati A."/>
            <person name="Mikhailova N."/>
            <person name="Chen A."/>
            <person name="Palaniappan K."/>
            <person name="Land M."/>
            <person name="Hauser L."/>
            <person name="Chang Y.-J."/>
            <person name="Jeffries C.D."/>
            <person name="Chain P."/>
            <person name="Rohde M."/>
            <person name="Goeker M."/>
            <person name="Bristow J."/>
            <person name="Eisen J.A."/>
            <person name="Markowitz V."/>
            <person name="Hugenholtz P."/>
            <person name="Kyrpides N.C."/>
            <person name="Klenk H.-P."/>
            <person name="Lapidus A."/>
        </authorList>
    </citation>
    <scope>NUCLEOTIDE SEQUENCE [LARGE SCALE GENOMIC DNA]</scope>
    <source>
        <strain evidence="3">DSM 15894 / CECT 5975 / LMG 20990 / XIL07</strain>
    </source>
</reference>
<dbReference type="Gene3D" id="3.10.350.10">
    <property type="entry name" value="LysM domain"/>
    <property type="match status" value="1"/>
</dbReference>
<dbReference type="EMBL" id="CP001821">
    <property type="protein sequence ID" value="ACZ30974.1"/>
    <property type="molecule type" value="Genomic_DNA"/>
</dbReference>
<dbReference type="InterPro" id="IPR045361">
    <property type="entry name" value="CIS_tube_prot_N"/>
</dbReference>
<reference evidence="3" key="1">
    <citation type="submission" date="2009-11" db="EMBL/GenBank/DDBJ databases">
        <title>The complete chromosome of Xylanimonas cellulosilytica DSM 15894.</title>
        <authorList>
            <consortium name="US DOE Joint Genome Institute (JGI-PGF)"/>
            <person name="Lucas S."/>
            <person name="Copeland A."/>
            <person name="Lapidus A."/>
            <person name="Glavina del Rio T."/>
            <person name="Dalin E."/>
            <person name="Tice H."/>
            <person name="Bruce D."/>
            <person name="Goodwin L."/>
            <person name="Pitluck S."/>
            <person name="Kyrpides N."/>
            <person name="Mavromatis K."/>
            <person name="Ivanova N."/>
            <person name="Mikhailova N."/>
            <person name="Foster B."/>
            <person name="Clum A."/>
            <person name="Brettin T."/>
            <person name="Detter J.C."/>
            <person name="Han C."/>
            <person name="Larimer F."/>
            <person name="Land M."/>
            <person name="Hauser L."/>
            <person name="Markowitz V."/>
            <person name="Cheng J.F."/>
            <person name="Hugenholtz P."/>
            <person name="Woyke T."/>
            <person name="Wu D."/>
            <person name="Gehrich-Schroeter G."/>
            <person name="Schneider S."/>
            <person name="Pukall S.R."/>
            <person name="Klenk H.P."/>
            <person name="Eisen J.A."/>
        </authorList>
    </citation>
    <scope>NUCLEOTIDE SEQUENCE [LARGE SCALE GENOMIC DNA]</scope>
    <source>
        <strain evidence="3">DSM 15894 / CECT 5975 / LMG 20990 / XIL07</strain>
    </source>
</reference>
<organism evidence="2 3">
    <name type="scientific">Xylanimonas cellulosilytica (strain DSM 15894 / JCM 12276 / CECT 5975 / KCTC 9989 / LMG 20990 / NBRC 107835 / XIL07)</name>
    <dbReference type="NCBI Taxonomy" id="446471"/>
    <lineage>
        <taxon>Bacteria</taxon>
        <taxon>Bacillati</taxon>
        <taxon>Actinomycetota</taxon>
        <taxon>Actinomycetes</taxon>
        <taxon>Micrococcales</taxon>
        <taxon>Promicromonosporaceae</taxon>
        <taxon>Xylanimonas</taxon>
    </lineage>
</organism>
<dbReference type="KEGG" id="xce:Xcel_1955"/>
<evidence type="ECO:0000259" key="1">
    <source>
        <dbReference type="Pfam" id="PF19266"/>
    </source>
</evidence>
<keyword evidence="3" id="KW-1185">Reference proteome</keyword>
<dbReference type="HOGENOM" id="CLU_075813_1_1_11"/>
<feature type="domain" description="Contractile injection system tube protein N-terminal" evidence="1">
    <location>
        <begin position="16"/>
        <end position="170"/>
    </location>
</feature>
<dbReference type="Proteomes" id="UP000002255">
    <property type="component" value="Chromosome"/>
</dbReference>
<dbReference type="Pfam" id="PF19266">
    <property type="entry name" value="CIS_tube"/>
    <property type="match status" value="1"/>
</dbReference>
<evidence type="ECO:0000313" key="2">
    <source>
        <dbReference type="EMBL" id="ACZ30974.1"/>
    </source>
</evidence>
<gene>
    <name evidence="2" type="ordered locus">Xcel_1955</name>
</gene>
<dbReference type="InterPro" id="IPR036779">
    <property type="entry name" value="LysM_dom_sf"/>
</dbReference>